<dbReference type="InterPro" id="IPR039424">
    <property type="entry name" value="SBP_5"/>
</dbReference>
<dbReference type="InterPro" id="IPR000914">
    <property type="entry name" value="SBP_5_dom"/>
</dbReference>
<sequence length="626" mass="70567">MRTYEARSKFYARRGGSTLLSALFATSMLLLAGSAYAAERTHGLSSFGTLKYPAEFKHFDYVNPNAPKGGRLATMPTSSINTFNHFNAFILRGDAAFGSGGPYDSGFLFDSLMVRAMDEPDAVYGLVAHSAEVADDKLSATFYLRPEARFRDGTPLTADDVVFTLDKLKKDGHPRYQMMLRDVVSATAVDPHTVRYTFKGDNLRDLPLMVAQLPIFSKAFYTANDFLKESLDPPLSSGPYEVGEFRQGTFVSYNRRKDYWAADLPVNRGRYNFDTIRFEYYRDRAVGLEAFKARAYDLREEFTSKSWATEYDVPAVREGKIVKLTLPDGRPSGAQGFFLNMRREKFADSRVRKALDYAFDFEWTNKALFFGLYTRTASYFENSDLKAEGKPSDAELALLEPFRDKLPPEVFGEPYTPPVTDGSGRFRPSIREASRLLDEAGWKLDGGVRKNAKGETLDIEFLIDDPVTERIVGPYAGRLSDLGVKATLRRVDPTQEQERIRRYDFEISAQRYSLSQTPGPEVRAFWNSEAGKEDGSYNLSGIADPAVDALIDKVLAAKSRDELRTACRALDRVLRAGHYWVPQWYKAAHNIAMWDKFARPAVKPAYDPAILDTWWYDADKAAKLGG</sequence>
<dbReference type="Gene3D" id="3.40.190.10">
    <property type="entry name" value="Periplasmic binding protein-like II"/>
    <property type="match status" value="1"/>
</dbReference>
<keyword evidence="7" id="KW-1185">Reference proteome</keyword>
<evidence type="ECO:0000259" key="5">
    <source>
        <dbReference type="Pfam" id="PF00496"/>
    </source>
</evidence>
<evidence type="ECO:0000256" key="4">
    <source>
        <dbReference type="SAM" id="SignalP"/>
    </source>
</evidence>
<feature type="signal peptide" evidence="4">
    <location>
        <begin position="1"/>
        <end position="37"/>
    </location>
</feature>
<dbReference type="AlphaFoldDB" id="A0A8I1GEE9"/>
<comment type="similarity">
    <text evidence="2">Belongs to the bacterial solute-binding protein 5 family.</text>
</comment>
<keyword evidence="3 4" id="KW-0732">Signal</keyword>
<dbReference type="GO" id="GO:0042884">
    <property type="term" value="P:microcin transport"/>
    <property type="evidence" value="ECO:0007669"/>
    <property type="project" value="TreeGrafter"/>
</dbReference>
<dbReference type="InterPro" id="IPR030678">
    <property type="entry name" value="Peptide/Ni-bd"/>
</dbReference>
<dbReference type="Pfam" id="PF00496">
    <property type="entry name" value="SBP_bac_5"/>
    <property type="match status" value="1"/>
</dbReference>
<dbReference type="Gene3D" id="3.10.105.10">
    <property type="entry name" value="Dipeptide-binding Protein, Domain 3"/>
    <property type="match status" value="1"/>
</dbReference>
<protein>
    <submittedName>
        <fullName evidence="6">ABC transporter substrate-binding protein</fullName>
    </submittedName>
</protein>
<gene>
    <name evidence="6" type="ORF">JDN41_05495</name>
</gene>
<dbReference type="GO" id="GO:1904680">
    <property type="term" value="F:peptide transmembrane transporter activity"/>
    <property type="evidence" value="ECO:0007669"/>
    <property type="project" value="TreeGrafter"/>
</dbReference>
<feature type="chain" id="PRO_5034610494" evidence="4">
    <location>
        <begin position="38"/>
        <end position="626"/>
    </location>
</feature>
<organism evidence="6 7">
    <name type="scientific">Rhodomicrobium udaipurense</name>
    <dbReference type="NCBI Taxonomy" id="1202716"/>
    <lineage>
        <taxon>Bacteria</taxon>
        <taxon>Pseudomonadati</taxon>
        <taxon>Pseudomonadota</taxon>
        <taxon>Alphaproteobacteria</taxon>
        <taxon>Hyphomicrobiales</taxon>
        <taxon>Hyphomicrobiaceae</taxon>
        <taxon>Rhodomicrobium</taxon>
    </lineage>
</organism>
<dbReference type="GO" id="GO:0043190">
    <property type="term" value="C:ATP-binding cassette (ABC) transporter complex"/>
    <property type="evidence" value="ECO:0007669"/>
    <property type="project" value="InterPro"/>
</dbReference>
<comment type="subcellular location">
    <subcellularLocation>
        <location evidence="1">Periplasm</location>
    </subcellularLocation>
</comment>
<accession>A0A8I1GEE9</accession>
<evidence type="ECO:0000256" key="3">
    <source>
        <dbReference type="ARBA" id="ARBA00022729"/>
    </source>
</evidence>
<evidence type="ECO:0000256" key="1">
    <source>
        <dbReference type="ARBA" id="ARBA00004418"/>
    </source>
</evidence>
<proteinExistence type="inferred from homology"/>
<feature type="domain" description="Solute-binding protein family 5" evidence="5">
    <location>
        <begin position="123"/>
        <end position="532"/>
    </location>
</feature>
<evidence type="ECO:0000313" key="6">
    <source>
        <dbReference type="EMBL" id="MBJ7543008.1"/>
    </source>
</evidence>
<dbReference type="GO" id="GO:0030288">
    <property type="term" value="C:outer membrane-bounded periplasmic space"/>
    <property type="evidence" value="ECO:0007669"/>
    <property type="project" value="TreeGrafter"/>
</dbReference>
<dbReference type="PANTHER" id="PTHR30290:SF64">
    <property type="entry name" value="ABC TRANSPORTER PERIPLASMIC BINDING PROTEIN"/>
    <property type="match status" value="1"/>
</dbReference>
<reference evidence="6 7" key="1">
    <citation type="submission" date="2020-12" db="EMBL/GenBank/DDBJ databases">
        <title>Revised draft genomes of Rhodomicrobium vannielii ATCC 17100 and Rhodomicrobium udaipurense JA643.</title>
        <authorList>
            <person name="Conners E.M."/>
            <person name="Davenport E.J."/>
            <person name="Bose A."/>
        </authorList>
    </citation>
    <scope>NUCLEOTIDE SEQUENCE [LARGE SCALE GENOMIC DNA]</scope>
    <source>
        <strain evidence="6 7">JA643</strain>
    </source>
</reference>
<dbReference type="SUPFAM" id="SSF53850">
    <property type="entry name" value="Periplasmic binding protein-like II"/>
    <property type="match status" value="1"/>
</dbReference>
<dbReference type="RefSeq" id="WP_037235870.1">
    <property type="nucleotide sequence ID" value="NZ_JAEMUK010000010.1"/>
</dbReference>
<name>A0A8I1GEE9_9HYPH</name>
<evidence type="ECO:0000256" key="2">
    <source>
        <dbReference type="ARBA" id="ARBA00005695"/>
    </source>
</evidence>
<evidence type="ECO:0000313" key="7">
    <source>
        <dbReference type="Proteomes" id="UP000623250"/>
    </source>
</evidence>
<dbReference type="PIRSF" id="PIRSF002741">
    <property type="entry name" value="MppA"/>
    <property type="match status" value="1"/>
</dbReference>
<dbReference type="GO" id="GO:0015833">
    <property type="term" value="P:peptide transport"/>
    <property type="evidence" value="ECO:0007669"/>
    <property type="project" value="TreeGrafter"/>
</dbReference>
<dbReference type="Proteomes" id="UP000623250">
    <property type="component" value="Unassembled WGS sequence"/>
</dbReference>
<dbReference type="EMBL" id="JAEMUK010000010">
    <property type="protein sequence ID" value="MBJ7543008.1"/>
    <property type="molecule type" value="Genomic_DNA"/>
</dbReference>
<comment type="caution">
    <text evidence="6">The sequence shown here is derived from an EMBL/GenBank/DDBJ whole genome shotgun (WGS) entry which is preliminary data.</text>
</comment>
<dbReference type="CDD" id="cd08497">
    <property type="entry name" value="MbnE-like"/>
    <property type="match status" value="1"/>
</dbReference>
<dbReference type="PANTHER" id="PTHR30290">
    <property type="entry name" value="PERIPLASMIC BINDING COMPONENT OF ABC TRANSPORTER"/>
    <property type="match status" value="1"/>
</dbReference>